<gene>
    <name evidence="1" type="ORF">BZL29_4919</name>
    <name evidence="2" type="ORF">BZL30_3221</name>
</gene>
<organism evidence="2 4">
    <name type="scientific">Mycobacterium kansasii</name>
    <dbReference type="NCBI Taxonomy" id="1768"/>
    <lineage>
        <taxon>Bacteria</taxon>
        <taxon>Bacillati</taxon>
        <taxon>Actinomycetota</taxon>
        <taxon>Actinomycetes</taxon>
        <taxon>Mycobacteriales</taxon>
        <taxon>Mycobacteriaceae</taxon>
        <taxon>Mycobacterium</taxon>
    </lineage>
</organism>
<proteinExistence type="predicted"/>
<dbReference type="EMBL" id="MVBN01000005">
    <property type="protein sequence ID" value="OOK72856.1"/>
    <property type="molecule type" value="Genomic_DNA"/>
</dbReference>
<protein>
    <submittedName>
        <fullName evidence="2">Uncharacterized protein</fullName>
    </submittedName>
</protein>
<dbReference type="AlphaFoldDB" id="A0A1V3XCY3"/>
<accession>A0A1V3XCY3</accession>
<sequence length="41" mass="4678">MAAPTPRTMVPVSAFAAGRPRLRCEPHTQRHTDRIDPYRAF</sequence>
<reference evidence="3 4" key="1">
    <citation type="submission" date="2017-02" db="EMBL/GenBank/DDBJ databases">
        <title>Complete genome sequences of Mycobacterium kansasii strains isolated from rhesus macaques.</title>
        <authorList>
            <person name="Panda A."/>
            <person name="Nagaraj S."/>
            <person name="Zhao X."/>
            <person name="Tettelin H."/>
            <person name="Detolla L.J."/>
        </authorList>
    </citation>
    <scope>NUCLEOTIDE SEQUENCE [LARGE SCALE GENOMIC DNA]</scope>
    <source>
        <strain evidence="1 3">11-3469</strain>
        <strain evidence="2 4">11-3813</strain>
    </source>
</reference>
<evidence type="ECO:0000313" key="4">
    <source>
        <dbReference type="Proteomes" id="UP000189229"/>
    </source>
</evidence>
<evidence type="ECO:0000313" key="3">
    <source>
        <dbReference type="Proteomes" id="UP000188532"/>
    </source>
</evidence>
<dbReference type="Proteomes" id="UP000188532">
    <property type="component" value="Unassembled WGS sequence"/>
</dbReference>
<evidence type="ECO:0000313" key="2">
    <source>
        <dbReference type="EMBL" id="OOK76311.1"/>
    </source>
</evidence>
<dbReference type="Proteomes" id="UP000189229">
    <property type="component" value="Unassembled WGS sequence"/>
</dbReference>
<evidence type="ECO:0000313" key="1">
    <source>
        <dbReference type="EMBL" id="OOK72856.1"/>
    </source>
</evidence>
<comment type="caution">
    <text evidence="2">The sequence shown here is derived from an EMBL/GenBank/DDBJ whole genome shotgun (WGS) entry which is preliminary data.</text>
</comment>
<name>A0A1V3XCY3_MYCKA</name>
<dbReference type="EMBL" id="MVBM01000003">
    <property type="protein sequence ID" value="OOK76311.1"/>
    <property type="molecule type" value="Genomic_DNA"/>
</dbReference>